<dbReference type="EMBL" id="VIKU02000003">
    <property type="protein sequence ID" value="NHF59928.1"/>
    <property type="molecule type" value="Genomic_DNA"/>
</dbReference>
<name>A0A967EE18_9FLAO</name>
<evidence type="ECO:0000313" key="1">
    <source>
        <dbReference type="EMBL" id="NHF59928.1"/>
    </source>
</evidence>
<dbReference type="AlphaFoldDB" id="A0A967EE18"/>
<comment type="caution">
    <text evidence="1">The sequence shown here is derived from an EMBL/GenBank/DDBJ whole genome shotgun (WGS) entry which is preliminary data.</text>
</comment>
<dbReference type="RefSeq" id="WP_152574435.1">
    <property type="nucleotide sequence ID" value="NZ_VIKU02000003.1"/>
</dbReference>
<keyword evidence="2" id="KW-1185">Reference proteome</keyword>
<protein>
    <submittedName>
        <fullName evidence="1">Uncharacterized protein</fullName>
    </submittedName>
</protein>
<accession>A0A967EE18</accession>
<organism evidence="1 2">
    <name type="scientific">Pelagihabitans pacificus</name>
    <dbReference type="NCBI Taxonomy" id="2696054"/>
    <lineage>
        <taxon>Bacteria</taxon>
        <taxon>Pseudomonadati</taxon>
        <taxon>Bacteroidota</taxon>
        <taxon>Flavobacteriia</taxon>
        <taxon>Flavobacteriales</taxon>
        <taxon>Flavobacteriaceae</taxon>
        <taxon>Pelagihabitans</taxon>
    </lineage>
</organism>
<evidence type="ECO:0000313" key="2">
    <source>
        <dbReference type="Proteomes" id="UP000707206"/>
    </source>
</evidence>
<dbReference type="Proteomes" id="UP000707206">
    <property type="component" value="Unassembled WGS sequence"/>
</dbReference>
<proteinExistence type="predicted"/>
<reference evidence="1" key="2">
    <citation type="submission" date="2020-03" db="EMBL/GenBank/DDBJ databases">
        <title>Flavobacteriaceae bacterium strain TP-CH-4, a member of the family Flavobacteriaceae isolated from a deep-sea seamount.</title>
        <authorList>
            <person name="Zhang D.-C."/>
        </authorList>
    </citation>
    <scope>NUCLEOTIDE SEQUENCE</scope>
    <source>
        <strain evidence="1">TP-CH-4</strain>
    </source>
</reference>
<reference evidence="1" key="1">
    <citation type="submission" date="2019-07" db="EMBL/GenBank/DDBJ databases">
        <authorList>
            <person name="De-Chao Zhang Q."/>
        </authorList>
    </citation>
    <scope>NUCLEOTIDE SEQUENCE</scope>
    <source>
        <strain evidence="1">TP-CH-4</strain>
    </source>
</reference>
<gene>
    <name evidence="1" type="ORF">FK220_011290</name>
</gene>
<sequence>MASYGKPITLIAFLIIILVSHGQDDGGGDIEREAYHFKLDYNVPESPAFSVLDANPTTVMRGNAAQEVVVNLASNFIGSQGVNPGLAVDFNPYFVFGGRLKSLNEYRDNPGKRMLANTQVSLATVSSQDFPDDLLFSGGVRVTLFDSKDLQYDLLLSKDIDDALSESIPVPMPGQSQDRIIKNPSLKKAYERAKARYRHAKGGSLSFGYAMAGRAVNRSFQLDSILTYRHQAWFAGQYDFGKSQMSLNGMLMYRYEKNPIDDSNGVIGGLAVRHFGKKIILTGELVYDELANEIGFGAYIEAYLMPNISIYASVGRDSTRLDGSNDYAFKPGIKWNLSEAKTE</sequence>